<protein>
    <submittedName>
        <fullName evidence="1">Uncharacterized protein</fullName>
    </submittedName>
</protein>
<sequence>MDLSDAHPSRKILLVVTTGGFAHAAPVLEIGRTLAERGHAIEFATLDGQENWIEPDEYGFVTKIHLLGPGPTEE</sequence>
<dbReference type="SUPFAM" id="SSF53756">
    <property type="entry name" value="UDP-Glycosyltransferase/glycogen phosphorylase"/>
    <property type="match status" value="1"/>
</dbReference>
<keyword evidence="2" id="KW-1185">Reference proteome</keyword>
<dbReference type="Gene3D" id="3.40.50.2000">
    <property type="entry name" value="Glycogen Phosphorylase B"/>
    <property type="match status" value="1"/>
</dbReference>
<evidence type="ECO:0000313" key="1">
    <source>
        <dbReference type="EMBL" id="KAF7551414.1"/>
    </source>
</evidence>
<gene>
    <name evidence="1" type="ORF">G7Z17_g5018</name>
</gene>
<name>A0A9P5LGK2_9HYPO</name>
<comment type="caution">
    <text evidence="1">The sequence shown here is derived from an EMBL/GenBank/DDBJ whole genome shotgun (WGS) entry which is preliminary data.</text>
</comment>
<dbReference type="EMBL" id="JAANBB010000078">
    <property type="protein sequence ID" value="KAF7551414.1"/>
    <property type="molecule type" value="Genomic_DNA"/>
</dbReference>
<dbReference type="Proteomes" id="UP000722485">
    <property type="component" value="Unassembled WGS sequence"/>
</dbReference>
<dbReference type="AlphaFoldDB" id="A0A9P5LGK2"/>
<dbReference type="OrthoDB" id="5395400at2759"/>
<reference evidence="1" key="1">
    <citation type="submission" date="2020-03" db="EMBL/GenBank/DDBJ databases">
        <title>Draft Genome Sequence of Cylindrodendrum hubeiense.</title>
        <authorList>
            <person name="Buettner E."/>
            <person name="Kellner H."/>
        </authorList>
    </citation>
    <scope>NUCLEOTIDE SEQUENCE</scope>
    <source>
        <strain evidence="1">IHI 201604</strain>
    </source>
</reference>
<proteinExistence type="predicted"/>
<evidence type="ECO:0000313" key="2">
    <source>
        <dbReference type="Proteomes" id="UP000722485"/>
    </source>
</evidence>
<accession>A0A9P5LGK2</accession>
<organism evidence="1 2">
    <name type="scientific">Cylindrodendrum hubeiense</name>
    <dbReference type="NCBI Taxonomy" id="595255"/>
    <lineage>
        <taxon>Eukaryota</taxon>
        <taxon>Fungi</taxon>
        <taxon>Dikarya</taxon>
        <taxon>Ascomycota</taxon>
        <taxon>Pezizomycotina</taxon>
        <taxon>Sordariomycetes</taxon>
        <taxon>Hypocreomycetidae</taxon>
        <taxon>Hypocreales</taxon>
        <taxon>Nectriaceae</taxon>
        <taxon>Cylindrodendrum</taxon>
    </lineage>
</organism>